<organism evidence="4 5">
    <name type="scientific">Acacia crassicarpa</name>
    <name type="common">northern wattle</name>
    <dbReference type="NCBI Taxonomy" id="499986"/>
    <lineage>
        <taxon>Eukaryota</taxon>
        <taxon>Viridiplantae</taxon>
        <taxon>Streptophyta</taxon>
        <taxon>Embryophyta</taxon>
        <taxon>Tracheophyta</taxon>
        <taxon>Spermatophyta</taxon>
        <taxon>Magnoliopsida</taxon>
        <taxon>eudicotyledons</taxon>
        <taxon>Gunneridae</taxon>
        <taxon>Pentapetalae</taxon>
        <taxon>rosids</taxon>
        <taxon>fabids</taxon>
        <taxon>Fabales</taxon>
        <taxon>Fabaceae</taxon>
        <taxon>Caesalpinioideae</taxon>
        <taxon>mimosoid clade</taxon>
        <taxon>Acacieae</taxon>
        <taxon>Acacia</taxon>
    </lineage>
</organism>
<dbReference type="Pfam" id="PF02469">
    <property type="entry name" value="Fasciclin"/>
    <property type="match status" value="1"/>
</dbReference>
<dbReference type="SMART" id="SM00554">
    <property type="entry name" value="FAS1"/>
    <property type="match status" value="2"/>
</dbReference>
<dbReference type="Gene3D" id="2.30.180.10">
    <property type="entry name" value="FAS1 domain"/>
    <property type="match status" value="2"/>
</dbReference>
<dbReference type="InterPro" id="IPR036378">
    <property type="entry name" value="FAS1_dom_sf"/>
</dbReference>
<dbReference type="PANTHER" id="PTHR33985">
    <property type="entry name" value="OS02G0491300 PROTEIN-RELATED"/>
    <property type="match status" value="1"/>
</dbReference>
<accession>A0AAE1TK25</accession>
<evidence type="ECO:0000256" key="1">
    <source>
        <dbReference type="ARBA" id="ARBA00007843"/>
    </source>
</evidence>
<proteinExistence type="inferred from homology"/>
<keyword evidence="2" id="KW-0812">Transmembrane</keyword>
<sequence>MASCCTRWCSVYFVLSVTLAVTAISMAGHFISGNSDQEAIMFAHQISANASNALRRAGFDVMADLFQRSPPFFLPPQNSTLFAIKDSALRTLPPSLLRKILQFHTSTSMASMEDLLKKLQGSCIPTLFRHNNLAITRIDPKERLVEINHVLISSPDIYVGNQFATHGVLAPFSSVDFQDVHKGWDFVHSSPCHSISGQYSTSSESKNTVSWNRIVQLLSSNGYASFSIGLHSVLDRIRADSTSFDSVTILAPPDLALLGSPSSWLVKAVRLHILPKRLTYRELTSIPAGTLLKTMFDEYLEIEGAPDFMSMLVINGVEVVAPDISISDQFVIHGISDALKMDELINTR</sequence>
<evidence type="ECO:0000313" key="5">
    <source>
        <dbReference type="Proteomes" id="UP001293593"/>
    </source>
</evidence>
<feature type="transmembrane region" description="Helical" evidence="2">
    <location>
        <begin position="12"/>
        <end position="31"/>
    </location>
</feature>
<dbReference type="SUPFAM" id="SSF82153">
    <property type="entry name" value="FAS1 domain"/>
    <property type="match status" value="2"/>
</dbReference>
<feature type="domain" description="FAS1" evidence="3">
    <location>
        <begin position="211"/>
        <end position="339"/>
    </location>
</feature>
<keyword evidence="2" id="KW-0472">Membrane</keyword>
<gene>
    <name evidence="4" type="ORF">QN277_002807</name>
</gene>
<evidence type="ECO:0000313" key="4">
    <source>
        <dbReference type="EMBL" id="KAK4286220.1"/>
    </source>
</evidence>
<name>A0AAE1TK25_9FABA</name>
<protein>
    <recommendedName>
        <fullName evidence="3">FAS1 domain-containing protein</fullName>
    </recommendedName>
</protein>
<dbReference type="PROSITE" id="PS50213">
    <property type="entry name" value="FAS1"/>
    <property type="match status" value="1"/>
</dbReference>
<dbReference type="EMBL" id="JAWXYG010000001">
    <property type="protein sequence ID" value="KAK4286220.1"/>
    <property type="molecule type" value="Genomic_DNA"/>
</dbReference>
<dbReference type="PANTHER" id="PTHR33985:SF19">
    <property type="entry name" value="FASCICLIN-LIKE ARABINOGALACTAN PROTEIN 21"/>
    <property type="match status" value="1"/>
</dbReference>
<reference evidence="4" key="1">
    <citation type="submission" date="2023-10" db="EMBL/GenBank/DDBJ databases">
        <title>Chromosome-level genome of the transformable northern wattle, Acacia crassicarpa.</title>
        <authorList>
            <person name="Massaro I."/>
            <person name="Sinha N.R."/>
            <person name="Poethig S."/>
            <person name="Leichty A.R."/>
        </authorList>
    </citation>
    <scope>NUCLEOTIDE SEQUENCE</scope>
    <source>
        <strain evidence="4">Acra3RX</strain>
        <tissue evidence="4">Leaf</tissue>
    </source>
</reference>
<comment type="caution">
    <text evidence="4">The sequence shown here is derived from an EMBL/GenBank/DDBJ whole genome shotgun (WGS) entry which is preliminary data.</text>
</comment>
<evidence type="ECO:0000259" key="3">
    <source>
        <dbReference type="PROSITE" id="PS50213"/>
    </source>
</evidence>
<comment type="similarity">
    <text evidence="1">Belongs to the fasciclin-like AGP family.</text>
</comment>
<dbReference type="InterPro" id="IPR052806">
    <property type="entry name" value="Fasciclin-like_AGP"/>
</dbReference>
<dbReference type="InterPro" id="IPR000782">
    <property type="entry name" value="FAS1_domain"/>
</dbReference>
<keyword evidence="5" id="KW-1185">Reference proteome</keyword>
<dbReference type="Proteomes" id="UP001293593">
    <property type="component" value="Unassembled WGS sequence"/>
</dbReference>
<evidence type="ECO:0000256" key="2">
    <source>
        <dbReference type="SAM" id="Phobius"/>
    </source>
</evidence>
<keyword evidence="2" id="KW-1133">Transmembrane helix</keyword>
<dbReference type="AlphaFoldDB" id="A0AAE1TK25"/>